<dbReference type="FunCoup" id="R9T5R5">
    <property type="interactions" value="33"/>
</dbReference>
<protein>
    <recommendedName>
        <fullName evidence="9">Integral membrane protein</fullName>
    </recommendedName>
</protein>
<evidence type="ECO:0000256" key="3">
    <source>
        <dbReference type="ARBA" id="ARBA00022692"/>
    </source>
</evidence>
<evidence type="ECO:0008006" key="9">
    <source>
        <dbReference type="Google" id="ProtNLM"/>
    </source>
</evidence>
<gene>
    <name evidence="7" type="ORF">MMINT_05470</name>
</gene>
<accession>R9T5R5</accession>
<dbReference type="OrthoDB" id="53338at2157"/>
<dbReference type="InParanoid" id="R9T5R5"/>
<dbReference type="EMBL" id="CP005934">
    <property type="protein sequence ID" value="AGN25924.1"/>
    <property type="molecule type" value="Genomic_DNA"/>
</dbReference>
<dbReference type="RefSeq" id="WP_020448449.1">
    <property type="nucleotide sequence ID" value="NC_021353.1"/>
</dbReference>
<keyword evidence="3 6" id="KW-0812">Transmembrane</keyword>
<proteinExistence type="inferred from homology"/>
<comment type="subcellular location">
    <subcellularLocation>
        <location evidence="1">Membrane</location>
        <topology evidence="1">Multi-pass membrane protein</topology>
    </subcellularLocation>
</comment>
<organism evidence="7 8">
    <name type="scientific">Methanomassiliicoccus intestinalis (strain Issoire-Mx1)</name>
    <dbReference type="NCBI Taxonomy" id="1295009"/>
    <lineage>
        <taxon>Archaea</taxon>
        <taxon>Methanobacteriati</taxon>
        <taxon>Thermoplasmatota</taxon>
        <taxon>Thermoplasmata</taxon>
        <taxon>Methanomassiliicoccales</taxon>
        <taxon>Methanomassiliicoccaceae</taxon>
        <taxon>Methanomassiliicoccus</taxon>
    </lineage>
</organism>
<feature type="transmembrane region" description="Helical" evidence="6">
    <location>
        <begin position="145"/>
        <end position="169"/>
    </location>
</feature>
<evidence type="ECO:0000256" key="4">
    <source>
        <dbReference type="ARBA" id="ARBA00022989"/>
    </source>
</evidence>
<reference evidence="7 8" key="1">
    <citation type="journal article" date="2013" name="Genome Announc.">
        <title>Genome sequence of 'Candidatus Methanomassiliicoccus intestinalis' Issoire-Mx1, a third thermoplasmatales-related methanogenic archaeon from human feces.</title>
        <authorList>
            <person name="Borrel G."/>
            <person name="Harris H.M."/>
            <person name="Parisot N."/>
            <person name="Gaci N."/>
            <person name="Tottey W."/>
            <person name="Mihajlovski A."/>
            <person name="Deane J."/>
            <person name="Gribaldo S."/>
            <person name="Bardot O."/>
            <person name="Peyretaillade E."/>
            <person name="Peyret P."/>
            <person name="O'Toole P.W."/>
            <person name="Brugere J.F."/>
        </authorList>
    </citation>
    <scope>NUCLEOTIDE SEQUENCE [LARGE SCALE GENOMIC DNA]</scope>
    <source>
        <strain evidence="7 8">Issoire-Mx1</strain>
    </source>
</reference>
<keyword evidence="8" id="KW-1185">Reference proteome</keyword>
<dbReference type="Pfam" id="PF01940">
    <property type="entry name" value="DUF92"/>
    <property type="match status" value="1"/>
</dbReference>
<dbReference type="Proteomes" id="UP000014070">
    <property type="component" value="Chromosome"/>
</dbReference>
<feature type="transmembrane region" description="Helical" evidence="6">
    <location>
        <begin position="175"/>
        <end position="195"/>
    </location>
</feature>
<dbReference type="HOGENOM" id="CLU_036918_2_2_2"/>
<dbReference type="KEGG" id="mer:MMINT_05470"/>
<comment type="similarity">
    <text evidence="2">Belongs to the TMEM19 family.</text>
</comment>
<evidence type="ECO:0000256" key="1">
    <source>
        <dbReference type="ARBA" id="ARBA00004141"/>
    </source>
</evidence>
<feature type="transmembrane region" description="Helical" evidence="6">
    <location>
        <begin position="207"/>
        <end position="226"/>
    </location>
</feature>
<dbReference type="STRING" id="1295009.MMINT_05470"/>
<evidence type="ECO:0000313" key="7">
    <source>
        <dbReference type="EMBL" id="AGN25924.1"/>
    </source>
</evidence>
<evidence type="ECO:0000256" key="6">
    <source>
        <dbReference type="SAM" id="Phobius"/>
    </source>
</evidence>
<keyword evidence="5 6" id="KW-0472">Membrane</keyword>
<dbReference type="PANTHER" id="PTHR13353:SF5">
    <property type="entry name" value="TRANSMEMBRANE PROTEIN 19"/>
    <property type="match status" value="1"/>
</dbReference>
<dbReference type="AlphaFoldDB" id="R9T5R5"/>
<evidence type="ECO:0000313" key="8">
    <source>
        <dbReference type="Proteomes" id="UP000014070"/>
    </source>
</evidence>
<keyword evidence="4 6" id="KW-1133">Transmembrane helix</keyword>
<evidence type="ECO:0000256" key="2">
    <source>
        <dbReference type="ARBA" id="ARBA00009012"/>
    </source>
</evidence>
<evidence type="ECO:0000256" key="5">
    <source>
        <dbReference type="ARBA" id="ARBA00023136"/>
    </source>
</evidence>
<feature type="transmembrane region" description="Helical" evidence="6">
    <location>
        <begin position="36"/>
        <end position="55"/>
    </location>
</feature>
<dbReference type="GeneID" id="41322976"/>
<dbReference type="PANTHER" id="PTHR13353">
    <property type="entry name" value="TRANSMEMBRANE PROTEIN 19"/>
    <property type="match status" value="1"/>
</dbReference>
<feature type="transmembrane region" description="Helical" evidence="6">
    <location>
        <begin position="76"/>
        <end position="94"/>
    </location>
</feature>
<dbReference type="InterPro" id="IPR002794">
    <property type="entry name" value="DUF92_TMEM19"/>
</dbReference>
<dbReference type="GO" id="GO:0016020">
    <property type="term" value="C:membrane"/>
    <property type="evidence" value="ECO:0007669"/>
    <property type="project" value="UniProtKB-SubCell"/>
</dbReference>
<feature type="transmembrane region" description="Helical" evidence="6">
    <location>
        <begin position="100"/>
        <end position="124"/>
    </location>
</feature>
<name>R9T5R5_METII</name>
<sequence>MVLSALSLYFGLLTKSGSIASFFIGLAIGVLGAPSWLILLILFALLGFIVTKFRMSLKQELGVQEGKKGERTYRNVIANSLVPLLVAICAFAFGGEYYNLMAVAYIASISVAAADTVASEVGSLSPKVYMITTGKKVKAGIDGGISVEGTIACIIGGIAAAYLGCSLIFSELWGTEFIILGIIGIIGCMIDSLIGATLERRGIVGKLGTNVISMACGAAIAITIWVL</sequence>